<dbReference type="Proteomes" id="UP000505210">
    <property type="component" value="Chromosome"/>
</dbReference>
<feature type="region of interest" description="Disordered" evidence="1">
    <location>
        <begin position="282"/>
        <end position="304"/>
    </location>
</feature>
<dbReference type="InterPro" id="IPR019734">
    <property type="entry name" value="TPR_rpt"/>
</dbReference>
<dbReference type="Gene3D" id="1.25.40.10">
    <property type="entry name" value="Tetratricopeptide repeat domain"/>
    <property type="match status" value="1"/>
</dbReference>
<dbReference type="Pfam" id="PF00226">
    <property type="entry name" value="DnaJ"/>
    <property type="match status" value="1"/>
</dbReference>
<dbReference type="KEGG" id="theu:HPC62_17970"/>
<dbReference type="AlphaFoldDB" id="A0A6M8BI33"/>
<dbReference type="CDD" id="cd06257">
    <property type="entry name" value="DnaJ"/>
    <property type="match status" value="1"/>
</dbReference>
<organism evidence="3 4">
    <name type="scientific">Thermoleptolyngbya sichuanensis A183</name>
    <dbReference type="NCBI Taxonomy" id="2737172"/>
    <lineage>
        <taxon>Bacteria</taxon>
        <taxon>Bacillati</taxon>
        <taxon>Cyanobacteriota</taxon>
        <taxon>Cyanophyceae</taxon>
        <taxon>Oculatellales</taxon>
        <taxon>Oculatellaceae</taxon>
        <taxon>Thermoleptolyngbya</taxon>
        <taxon>Thermoleptolyngbya sichuanensis</taxon>
    </lineage>
</organism>
<dbReference type="SUPFAM" id="SSF48452">
    <property type="entry name" value="TPR-like"/>
    <property type="match status" value="1"/>
</dbReference>
<accession>A0A6M8BI33</accession>
<feature type="domain" description="J" evidence="2">
    <location>
        <begin position="16"/>
        <end position="87"/>
    </location>
</feature>
<dbReference type="Gene3D" id="1.10.287.110">
    <property type="entry name" value="DnaJ domain"/>
    <property type="match status" value="1"/>
</dbReference>
<keyword evidence="4" id="KW-1185">Reference proteome</keyword>
<dbReference type="InterPro" id="IPR011990">
    <property type="entry name" value="TPR-like_helical_dom_sf"/>
</dbReference>
<dbReference type="PROSITE" id="PS50076">
    <property type="entry name" value="DNAJ_2"/>
    <property type="match status" value="1"/>
</dbReference>
<proteinExistence type="predicted"/>
<evidence type="ECO:0000313" key="4">
    <source>
        <dbReference type="Proteomes" id="UP000505210"/>
    </source>
</evidence>
<dbReference type="EMBL" id="CP053661">
    <property type="protein sequence ID" value="QKD83830.1"/>
    <property type="molecule type" value="Genomic_DNA"/>
</dbReference>
<evidence type="ECO:0000313" key="3">
    <source>
        <dbReference type="EMBL" id="QKD83830.1"/>
    </source>
</evidence>
<evidence type="ECO:0000259" key="2">
    <source>
        <dbReference type="PROSITE" id="PS50076"/>
    </source>
</evidence>
<name>A0A6M8BI33_9CYAN</name>
<dbReference type="SUPFAM" id="SSF46565">
    <property type="entry name" value="Chaperone J-domain"/>
    <property type="match status" value="1"/>
</dbReference>
<protein>
    <submittedName>
        <fullName evidence="3">DnaJ domain-containing protein</fullName>
    </submittedName>
</protein>
<dbReference type="RefSeq" id="WP_172357859.1">
    <property type="nucleotide sequence ID" value="NZ_CP053661.1"/>
</dbReference>
<dbReference type="SMART" id="SM00271">
    <property type="entry name" value="DnaJ"/>
    <property type="match status" value="1"/>
</dbReference>
<dbReference type="InterPro" id="IPR036869">
    <property type="entry name" value="J_dom_sf"/>
</dbReference>
<evidence type="ECO:0000256" key="1">
    <source>
        <dbReference type="SAM" id="MobiDB-lite"/>
    </source>
</evidence>
<reference evidence="3 4" key="1">
    <citation type="submission" date="2020-05" db="EMBL/GenBank/DDBJ databases">
        <title>Complete genome sequence of of a novel Thermoleptolyngbya strain isolated from hot springs of Ganzi, Sichuan China.</title>
        <authorList>
            <person name="Tang J."/>
            <person name="Daroch M."/>
            <person name="Li L."/>
            <person name="Waleron K."/>
            <person name="Waleron M."/>
            <person name="Waleron M."/>
        </authorList>
    </citation>
    <scope>NUCLEOTIDE SEQUENCE [LARGE SCALE GENOMIC DNA]</scope>
    <source>
        <strain evidence="3 4">PKUAC-SCTA183</strain>
    </source>
</reference>
<dbReference type="SMART" id="SM00028">
    <property type="entry name" value="TPR"/>
    <property type="match status" value="2"/>
</dbReference>
<sequence>MSQRSFSPDWLTQFTDPYAVLGLSVTADERRVLKRYRAIAKLLHPDSFAQAEAANRELATQLFARLVSPTYQKIKQDKGRAEHLALLRFRVRRMSREEPMRPQSAIAQSLIKTSLANIDVFYEQAVTDLAATQYTPLDRFESVTEQLGELNLVYLRLKMGEPIIREKRTGIVSTAAPTPATFSPASPADDEKPAIDYAQRHYQRAQEYVRKNNPGLAVRELKDAIKIDPKKSEYHSLLAAAYLMQDLPTMAKVHCRQALKLNPKDPLALRYAPRLNIPLEAPDAPNAKPENPGGGLFGLFARKR</sequence>
<dbReference type="InterPro" id="IPR001623">
    <property type="entry name" value="DnaJ_domain"/>
</dbReference>
<gene>
    <name evidence="3" type="ORF">HPC62_17970</name>
</gene>